<dbReference type="Pfam" id="PF15630">
    <property type="entry name" value="CENP-S"/>
    <property type="match status" value="1"/>
</dbReference>
<evidence type="ECO:0000313" key="5">
    <source>
        <dbReference type="EMBL" id="KXN66422.1"/>
    </source>
</evidence>
<dbReference type="GO" id="GO:0003677">
    <property type="term" value="F:DNA binding"/>
    <property type="evidence" value="ECO:0007669"/>
    <property type="project" value="UniProtKB-KW"/>
</dbReference>
<reference evidence="5 6" key="1">
    <citation type="journal article" date="2015" name="Genome Biol. Evol.">
        <title>Phylogenomic analyses indicate that early fungi evolved digesting cell walls of algal ancestors of land plants.</title>
        <authorList>
            <person name="Chang Y."/>
            <person name="Wang S."/>
            <person name="Sekimoto S."/>
            <person name="Aerts A.L."/>
            <person name="Choi C."/>
            <person name="Clum A."/>
            <person name="LaButti K.M."/>
            <person name="Lindquist E.A."/>
            <person name="Yee Ngan C."/>
            <person name="Ohm R.A."/>
            <person name="Salamov A.A."/>
            <person name="Grigoriev I.V."/>
            <person name="Spatafora J.W."/>
            <person name="Berbee M.L."/>
        </authorList>
    </citation>
    <scope>NUCLEOTIDE SEQUENCE [LARGE SCALE GENOMIC DNA]</scope>
    <source>
        <strain evidence="5 6">NRRL 28638</strain>
    </source>
</reference>
<proteinExistence type="inferred from homology"/>
<organism evidence="5 6">
    <name type="scientific">Conidiobolus coronatus (strain ATCC 28846 / CBS 209.66 / NRRL 28638)</name>
    <name type="common">Delacroixia coronata</name>
    <dbReference type="NCBI Taxonomy" id="796925"/>
    <lineage>
        <taxon>Eukaryota</taxon>
        <taxon>Fungi</taxon>
        <taxon>Fungi incertae sedis</taxon>
        <taxon>Zoopagomycota</taxon>
        <taxon>Entomophthoromycotina</taxon>
        <taxon>Entomophthoromycetes</taxon>
        <taxon>Entomophthorales</taxon>
        <taxon>Ancylistaceae</taxon>
        <taxon>Conidiobolus</taxon>
    </lineage>
</organism>
<evidence type="ECO:0000256" key="1">
    <source>
        <dbReference type="ARBA" id="ARBA00006612"/>
    </source>
</evidence>
<dbReference type="GO" id="GO:0003682">
    <property type="term" value="F:chromatin binding"/>
    <property type="evidence" value="ECO:0007669"/>
    <property type="project" value="TreeGrafter"/>
</dbReference>
<dbReference type="EMBL" id="KQ964728">
    <property type="protein sequence ID" value="KXN66422.1"/>
    <property type="molecule type" value="Genomic_DNA"/>
</dbReference>
<dbReference type="GO" id="GO:0006281">
    <property type="term" value="P:DNA repair"/>
    <property type="evidence" value="ECO:0007669"/>
    <property type="project" value="UniProtKB-KW"/>
</dbReference>
<comment type="similarity">
    <text evidence="1">Belongs to the TAF9 family. CENP-S/MHF1 subfamily.</text>
</comment>
<dbReference type="SUPFAM" id="SSF47113">
    <property type="entry name" value="Histone-fold"/>
    <property type="match status" value="1"/>
</dbReference>
<dbReference type="GO" id="GO:0000712">
    <property type="term" value="P:resolution of meiotic recombination intermediates"/>
    <property type="evidence" value="ECO:0007669"/>
    <property type="project" value="TreeGrafter"/>
</dbReference>
<dbReference type="InterPro" id="IPR009072">
    <property type="entry name" value="Histone-fold"/>
</dbReference>
<keyword evidence="2" id="KW-0227">DNA damage</keyword>
<evidence type="ECO:0000313" key="6">
    <source>
        <dbReference type="Proteomes" id="UP000070444"/>
    </source>
</evidence>
<dbReference type="GO" id="GO:0046982">
    <property type="term" value="F:protein heterodimerization activity"/>
    <property type="evidence" value="ECO:0007669"/>
    <property type="project" value="InterPro"/>
</dbReference>
<sequence>MSNKTEANEVNLEEHLDQLKASIWLSVGKICDEEGKSNNFTTSTNFKTVLSQLVTEQLETFVKDLEMFSKHAKRSVINNDDIKLCLRRNPDLVNMSQ</sequence>
<keyword evidence="3" id="KW-0238">DNA-binding</keyword>
<gene>
    <name evidence="5" type="ORF">CONCODRAFT_11748</name>
</gene>
<dbReference type="GO" id="GO:0071821">
    <property type="term" value="C:FANCM-MHF complex"/>
    <property type="evidence" value="ECO:0007669"/>
    <property type="project" value="InterPro"/>
</dbReference>
<dbReference type="CDD" id="cd22919">
    <property type="entry name" value="HFD_CENP-S"/>
    <property type="match status" value="1"/>
</dbReference>
<keyword evidence="4" id="KW-0234">DNA repair</keyword>
<dbReference type="STRING" id="796925.A0A137NUM7"/>
<dbReference type="GO" id="GO:0031297">
    <property type="term" value="P:replication fork processing"/>
    <property type="evidence" value="ECO:0007669"/>
    <property type="project" value="TreeGrafter"/>
</dbReference>
<evidence type="ECO:0008006" key="7">
    <source>
        <dbReference type="Google" id="ProtNLM"/>
    </source>
</evidence>
<evidence type="ECO:0000256" key="4">
    <source>
        <dbReference type="ARBA" id="ARBA00023204"/>
    </source>
</evidence>
<dbReference type="Gene3D" id="1.10.20.10">
    <property type="entry name" value="Histone, subunit A"/>
    <property type="match status" value="1"/>
</dbReference>
<dbReference type="OMA" id="CARRNDD"/>
<dbReference type="PANTHER" id="PTHR22980:SF0">
    <property type="entry name" value="CENTROMERE PROTEIN S"/>
    <property type="match status" value="1"/>
</dbReference>
<evidence type="ECO:0000256" key="3">
    <source>
        <dbReference type="ARBA" id="ARBA00023125"/>
    </source>
</evidence>
<keyword evidence="6" id="KW-1185">Reference proteome</keyword>
<dbReference type="AlphaFoldDB" id="A0A137NUM7"/>
<accession>A0A137NUM7</accession>
<dbReference type="OrthoDB" id="1872155at2759"/>
<protein>
    <recommendedName>
        <fullName evidence="7">Centromere protein S</fullName>
    </recommendedName>
</protein>
<dbReference type="PANTHER" id="PTHR22980">
    <property type="entry name" value="CORTISTATIN"/>
    <property type="match status" value="1"/>
</dbReference>
<evidence type="ECO:0000256" key="2">
    <source>
        <dbReference type="ARBA" id="ARBA00022763"/>
    </source>
</evidence>
<name>A0A137NUM7_CONC2</name>
<dbReference type="InterPro" id="IPR029003">
    <property type="entry name" value="CENP-S/Mhf1"/>
</dbReference>
<dbReference type="Proteomes" id="UP000070444">
    <property type="component" value="Unassembled WGS sequence"/>
</dbReference>